<accession>A0A9N9B1W5</accession>
<name>A0A9N9B1W5_9GLOM</name>
<dbReference type="Gene3D" id="3.40.50.720">
    <property type="entry name" value="NAD(P)-binding Rossmann-like Domain"/>
    <property type="match status" value="1"/>
</dbReference>
<reference evidence="1" key="1">
    <citation type="submission" date="2021-06" db="EMBL/GenBank/DDBJ databases">
        <authorList>
            <person name="Kallberg Y."/>
            <person name="Tangrot J."/>
            <person name="Rosling A."/>
        </authorList>
    </citation>
    <scope>NUCLEOTIDE SEQUENCE</scope>
    <source>
        <strain evidence="1">AZ414A</strain>
    </source>
</reference>
<organism evidence="1 2">
    <name type="scientific">Diversispora eburnea</name>
    <dbReference type="NCBI Taxonomy" id="1213867"/>
    <lineage>
        <taxon>Eukaryota</taxon>
        <taxon>Fungi</taxon>
        <taxon>Fungi incertae sedis</taxon>
        <taxon>Mucoromycota</taxon>
        <taxon>Glomeromycotina</taxon>
        <taxon>Glomeromycetes</taxon>
        <taxon>Diversisporales</taxon>
        <taxon>Diversisporaceae</taxon>
        <taxon>Diversispora</taxon>
    </lineage>
</organism>
<proteinExistence type="predicted"/>
<protein>
    <submittedName>
        <fullName evidence="1">213_t:CDS:1</fullName>
    </submittedName>
</protein>
<evidence type="ECO:0000313" key="1">
    <source>
        <dbReference type="EMBL" id="CAG8552748.1"/>
    </source>
</evidence>
<keyword evidence="2" id="KW-1185">Reference proteome</keyword>
<sequence>MIRCSFGFPFGLGLEFRGKKLSASLKRTDVIVSALSAQGTGGNFYSDQLPFLKAAKEVGVKRFILSELVVNILNSTSLTDIGKYAVESLKLPEARNATIKVAVVEDREVRNKIEPIPSITDDFRVFIFENATLSKLDFLMNKLTS</sequence>
<dbReference type="Proteomes" id="UP000789706">
    <property type="component" value="Unassembled WGS sequence"/>
</dbReference>
<evidence type="ECO:0000313" key="2">
    <source>
        <dbReference type="Proteomes" id="UP000789706"/>
    </source>
</evidence>
<dbReference type="EMBL" id="CAJVPK010000832">
    <property type="protein sequence ID" value="CAG8552748.1"/>
    <property type="molecule type" value="Genomic_DNA"/>
</dbReference>
<dbReference type="AlphaFoldDB" id="A0A9N9B1W5"/>
<gene>
    <name evidence="1" type="ORF">DEBURN_LOCUS7185</name>
</gene>
<comment type="caution">
    <text evidence="1">The sequence shown here is derived from an EMBL/GenBank/DDBJ whole genome shotgun (WGS) entry which is preliminary data.</text>
</comment>
<dbReference type="OrthoDB" id="419598at2759"/>